<proteinExistence type="predicted"/>
<gene>
    <name evidence="1" type="ORF">SAMN05216516_101112</name>
</gene>
<dbReference type="Proteomes" id="UP000242222">
    <property type="component" value="Unassembled WGS sequence"/>
</dbReference>
<protein>
    <submittedName>
        <fullName evidence="1">Uncharacterized protein</fullName>
    </submittedName>
</protein>
<dbReference type="InterPro" id="IPR011673">
    <property type="entry name" value="DUF1615"/>
</dbReference>
<dbReference type="EMBL" id="FOVC01000001">
    <property type="protein sequence ID" value="SFM87987.1"/>
    <property type="molecule type" value="Genomic_DNA"/>
</dbReference>
<dbReference type="STRING" id="1367852.SAMN05216516_101112"/>
<sequence>MKLALDGDLILPGSARAGATEKAVRTLAERLDLSFSVIHDELQQGEEAAFSNRRLYQRVFALVDKQSPRKRHAKYYLSSGWRVRSSPVISLRSALIGG</sequence>
<dbReference type="AlphaFoldDB" id="A0A1I4UG55"/>
<evidence type="ECO:0000313" key="2">
    <source>
        <dbReference type="Proteomes" id="UP000242222"/>
    </source>
</evidence>
<evidence type="ECO:0000313" key="1">
    <source>
        <dbReference type="EMBL" id="SFM87987.1"/>
    </source>
</evidence>
<accession>A0A1I4UG55</accession>
<keyword evidence="2" id="KW-1185">Reference proteome</keyword>
<name>A0A1I4UG55_9GAMM</name>
<dbReference type="Pfam" id="PF07759">
    <property type="entry name" value="DUF1615"/>
    <property type="match status" value="1"/>
</dbReference>
<organism evidence="1 2">
    <name type="scientific">Izhakiella capsodis</name>
    <dbReference type="NCBI Taxonomy" id="1367852"/>
    <lineage>
        <taxon>Bacteria</taxon>
        <taxon>Pseudomonadati</taxon>
        <taxon>Pseudomonadota</taxon>
        <taxon>Gammaproteobacteria</taxon>
        <taxon>Enterobacterales</taxon>
        <taxon>Erwiniaceae</taxon>
        <taxon>Izhakiella</taxon>
    </lineage>
</organism>
<reference evidence="2" key="1">
    <citation type="submission" date="2016-10" db="EMBL/GenBank/DDBJ databases">
        <authorList>
            <person name="Varghese N."/>
            <person name="Submissions S."/>
        </authorList>
    </citation>
    <scope>NUCLEOTIDE SEQUENCE [LARGE SCALE GENOMIC DNA]</scope>
    <source>
        <strain evidence="2">N6PO6</strain>
    </source>
</reference>